<dbReference type="GO" id="GO:0003725">
    <property type="term" value="F:double-stranded RNA binding"/>
    <property type="evidence" value="ECO:0007669"/>
    <property type="project" value="InterPro"/>
</dbReference>
<evidence type="ECO:0000313" key="13">
    <source>
        <dbReference type="Proteomes" id="UP000663929"/>
    </source>
</evidence>
<dbReference type="InterPro" id="IPR043129">
    <property type="entry name" value="ATPase_NBD"/>
</dbReference>
<dbReference type="Gene3D" id="3.30.420.360">
    <property type="match status" value="1"/>
</dbReference>
<evidence type="ECO:0000256" key="9">
    <source>
        <dbReference type="PROSITE-ProRule" id="PRU00520"/>
    </source>
</evidence>
<evidence type="ECO:0000256" key="1">
    <source>
        <dbReference type="ARBA" id="ARBA00004711"/>
    </source>
</evidence>
<evidence type="ECO:0000259" key="11">
    <source>
        <dbReference type="PROSITE" id="PS51163"/>
    </source>
</evidence>
<evidence type="ECO:0000256" key="6">
    <source>
        <dbReference type="ARBA" id="ARBA00022833"/>
    </source>
</evidence>
<feature type="domain" description="YrdC-like" evidence="11">
    <location>
        <begin position="201"/>
        <end position="388"/>
    </location>
</feature>
<dbReference type="InterPro" id="IPR051060">
    <property type="entry name" value="Carbamoyltrans_HypF-like"/>
</dbReference>
<evidence type="ECO:0000256" key="5">
    <source>
        <dbReference type="ARBA" id="ARBA00022771"/>
    </source>
</evidence>
<dbReference type="PANTHER" id="PTHR42959">
    <property type="entry name" value="CARBAMOYLTRANSFERASE"/>
    <property type="match status" value="1"/>
</dbReference>
<keyword evidence="4" id="KW-0479">Metal-binding</keyword>
<dbReference type="Pfam" id="PF01300">
    <property type="entry name" value="Sua5_yciO_yrdC"/>
    <property type="match status" value="1"/>
</dbReference>
<dbReference type="InterPro" id="IPR017945">
    <property type="entry name" value="DHBP_synth_RibB-like_a/b_dom"/>
</dbReference>
<evidence type="ECO:0000313" key="12">
    <source>
        <dbReference type="EMBL" id="QTD53637.1"/>
    </source>
</evidence>
<dbReference type="Pfam" id="PF22521">
    <property type="entry name" value="HypF_C_2"/>
    <property type="match status" value="1"/>
</dbReference>
<dbReference type="InterPro" id="IPR055128">
    <property type="entry name" value="HypF_C_2"/>
</dbReference>
<evidence type="ECO:0000256" key="7">
    <source>
        <dbReference type="ARBA" id="ARBA00048220"/>
    </source>
</evidence>
<dbReference type="PROSITE" id="PS51163">
    <property type="entry name" value="YRDC"/>
    <property type="match status" value="1"/>
</dbReference>
<keyword evidence="5" id="KW-0863">Zinc-finger</keyword>
<dbReference type="SUPFAM" id="SSF53067">
    <property type="entry name" value="Actin-like ATPase domain"/>
    <property type="match status" value="1"/>
</dbReference>
<dbReference type="GO" id="GO:0051604">
    <property type="term" value="P:protein maturation"/>
    <property type="evidence" value="ECO:0007669"/>
    <property type="project" value="TreeGrafter"/>
</dbReference>
<comment type="pathway">
    <text evidence="1">Protein modification; [NiFe] hydrogenase maturation.</text>
</comment>
<dbReference type="PROSITE" id="PS51160">
    <property type="entry name" value="ACYLPHOSPHATASE_3"/>
    <property type="match status" value="1"/>
</dbReference>
<dbReference type="GO" id="GO:0016743">
    <property type="term" value="F:carboxyl- or carbamoyltransferase activity"/>
    <property type="evidence" value="ECO:0007669"/>
    <property type="project" value="UniProtKB-UniRule"/>
</dbReference>
<evidence type="ECO:0000256" key="3">
    <source>
        <dbReference type="ARBA" id="ARBA00022598"/>
    </source>
</evidence>
<feature type="domain" description="Acylphosphatase-like" evidence="10">
    <location>
        <begin position="4"/>
        <end position="90"/>
    </location>
</feature>
<evidence type="ECO:0000256" key="8">
    <source>
        <dbReference type="PIRNR" id="PIRNR006256"/>
    </source>
</evidence>
<keyword evidence="6" id="KW-0862">Zinc</keyword>
<dbReference type="GO" id="GO:0016874">
    <property type="term" value="F:ligase activity"/>
    <property type="evidence" value="ECO:0007669"/>
    <property type="project" value="UniProtKB-UniRule"/>
</dbReference>
<dbReference type="GO" id="GO:0008270">
    <property type="term" value="F:zinc ion binding"/>
    <property type="evidence" value="ECO:0007669"/>
    <property type="project" value="UniProtKB-KW"/>
</dbReference>
<name>A0A8A4TWA3_SULCO</name>
<dbReference type="InterPro" id="IPR004421">
    <property type="entry name" value="Carbamoyltransferase_HypF"/>
</dbReference>
<evidence type="ECO:0000259" key="10">
    <source>
        <dbReference type="PROSITE" id="PS51160"/>
    </source>
</evidence>
<dbReference type="PANTHER" id="PTHR42959:SF1">
    <property type="entry name" value="CARBAMOYLTRANSFERASE HYPF"/>
    <property type="match status" value="1"/>
</dbReference>
<dbReference type="SUPFAM" id="SSF54975">
    <property type="entry name" value="Acylphosphatase/BLUF domain-like"/>
    <property type="match status" value="1"/>
</dbReference>
<organism evidence="12 13">
    <name type="scientific">Sulfidibacter corallicola</name>
    <dbReference type="NCBI Taxonomy" id="2818388"/>
    <lineage>
        <taxon>Bacteria</taxon>
        <taxon>Pseudomonadati</taxon>
        <taxon>Acidobacteriota</taxon>
        <taxon>Holophagae</taxon>
        <taxon>Acanthopleuribacterales</taxon>
        <taxon>Acanthopleuribacteraceae</taxon>
        <taxon>Sulfidibacter</taxon>
    </lineage>
</organism>
<dbReference type="KEGG" id="scor:J3U87_14380"/>
<keyword evidence="13" id="KW-1185">Reference proteome</keyword>
<evidence type="ECO:0000256" key="2">
    <source>
        <dbReference type="ARBA" id="ARBA00008097"/>
    </source>
</evidence>
<keyword evidence="9" id="KW-0378">Hydrolase</keyword>
<gene>
    <name evidence="12" type="primary">hypF</name>
    <name evidence="12" type="ORF">J3U87_14380</name>
</gene>
<dbReference type="Pfam" id="PF07503">
    <property type="entry name" value="zf-HYPF"/>
    <property type="match status" value="2"/>
</dbReference>
<keyword evidence="3" id="KW-0436">Ligase</keyword>
<dbReference type="Gene3D" id="3.30.420.40">
    <property type="match status" value="1"/>
</dbReference>
<dbReference type="Pfam" id="PF17788">
    <property type="entry name" value="HypF_C"/>
    <property type="match status" value="1"/>
</dbReference>
<dbReference type="NCBIfam" id="TIGR00143">
    <property type="entry name" value="hypF"/>
    <property type="match status" value="1"/>
</dbReference>
<dbReference type="GO" id="GO:0003998">
    <property type="term" value="F:acylphosphatase activity"/>
    <property type="evidence" value="ECO:0007669"/>
    <property type="project" value="UniProtKB-EC"/>
</dbReference>
<dbReference type="InterPro" id="IPR006070">
    <property type="entry name" value="Sua5-like_dom"/>
</dbReference>
<protein>
    <recommendedName>
        <fullName evidence="8">Carbamoyltransferase</fullName>
        <ecNumber evidence="8">6.2.-.-</ecNumber>
    </recommendedName>
</protein>
<dbReference type="AlphaFoldDB" id="A0A8A4TWA3"/>
<proteinExistence type="inferred from homology"/>
<dbReference type="InterPro" id="IPR011125">
    <property type="entry name" value="Znf_HypF"/>
</dbReference>
<comment type="catalytic activity">
    <reaction evidence="9">
        <text>an acyl phosphate + H2O = a carboxylate + phosphate + H(+)</text>
        <dbReference type="Rhea" id="RHEA:14965"/>
        <dbReference type="ChEBI" id="CHEBI:15377"/>
        <dbReference type="ChEBI" id="CHEBI:15378"/>
        <dbReference type="ChEBI" id="CHEBI:29067"/>
        <dbReference type="ChEBI" id="CHEBI:43474"/>
        <dbReference type="ChEBI" id="CHEBI:59918"/>
        <dbReference type="EC" id="3.6.1.7"/>
    </reaction>
</comment>
<comment type="catalytic activity">
    <reaction evidence="7">
        <text>C-terminal L-cysteinyl-[HypE protein] + carbamoyl phosphate + ATP + H2O = C-terminal S-carboxamide-L-cysteinyl-[HypE protein] + AMP + phosphate + diphosphate + H(+)</text>
        <dbReference type="Rhea" id="RHEA:55636"/>
        <dbReference type="Rhea" id="RHEA-COMP:14247"/>
        <dbReference type="Rhea" id="RHEA-COMP:14392"/>
        <dbReference type="ChEBI" id="CHEBI:15377"/>
        <dbReference type="ChEBI" id="CHEBI:15378"/>
        <dbReference type="ChEBI" id="CHEBI:30616"/>
        <dbReference type="ChEBI" id="CHEBI:33019"/>
        <dbReference type="ChEBI" id="CHEBI:43474"/>
        <dbReference type="ChEBI" id="CHEBI:58228"/>
        <dbReference type="ChEBI" id="CHEBI:76913"/>
        <dbReference type="ChEBI" id="CHEBI:139126"/>
        <dbReference type="ChEBI" id="CHEBI:456215"/>
    </reaction>
</comment>
<dbReference type="InterPro" id="IPR001792">
    <property type="entry name" value="Acylphosphatase-like_dom"/>
</dbReference>
<comment type="similarity">
    <text evidence="2 8">Belongs to the carbamoyltransferase HypF family.</text>
</comment>
<dbReference type="InterPro" id="IPR036046">
    <property type="entry name" value="Acylphosphatase-like_dom_sf"/>
</dbReference>
<feature type="active site" evidence="9">
    <location>
        <position position="19"/>
    </location>
</feature>
<dbReference type="Gene3D" id="3.90.870.50">
    <property type="match status" value="1"/>
</dbReference>
<dbReference type="SUPFAM" id="SSF55821">
    <property type="entry name" value="YrdC/RibB"/>
    <property type="match status" value="1"/>
</dbReference>
<dbReference type="InterPro" id="IPR041440">
    <property type="entry name" value="HypF_C"/>
</dbReference>
<evidence type="ECO:0000256" key="4">
    <source>
        <dbReference type="ARBA" id="ARBA00022723"/>
    </source>
</evidence>
<dbReference type="Gene3D" id="3.30.110.120">
    <property type="match status" value="1"/>
</dbReference>
<reference evidence="12" key="1">
    <citation type="submission" date="2021-03" db="EMBL/GenBank/DDBJ databases">
        <title>Acanthopleuribacteraceae sp. M133.</title>
        <authorList>
            <person name="Wang G."/>
        </authorList>
    </citation>
    <scope>NUCLEOTIDE SEQUENCE</scope>
    <source>
        <strain evidence="12">M133</strain>
    </source>
</reference>
<dbReference type="PIRSF" id="PIRSF006256">
    <property type="entry name" value="CMPcnvr_hdrg_mat"/>
    <property type="match status" value="1"/>
</dbReference>
<dbReference type="UniPathway" id="UPA00335"/>
<dbReference type="EMBL" id="CP071793">
    <property type="protein sequence ID" value="QTD53637.1"/>
    <property type="molecule type" value="Genomic_DNA"/>
</dbReference>
<dbReference type="PROSITE" id="PS00150">
    <property type="entry name" value="ACYLPHOSPHATASE_1"/>
    <property type="match status" value="1"/>
</dbReference>
<feature type="active site" evidence="9">
    <location>
        <position position="37"/>
    </location>
</feature>
<dbReference type="Proteomes" id="UP000663929">
    <property type="component" value="Chromosome"/>
</dbReference>
<dbReference type="InterPro" id="IPR017968">
    <property type="entry name" value="Acylphosphatase_CS"/>
</dbReference>
<dbReference type="EC" id="6.2.-.-" evidence="8"/>
<dbReference type="RefSeq" id="WP_237383739.1">
    <property type="nucleotide sequence ID" value="NZ_CP071793.1"/>
</dbReference>
<sequence>MSARYRILLGGAVQGVGFRPFVYRTATSLNLKGFVANTSAGLAIEIEGEERRLRHFLDRLKRQKPPIARVDRQTVESIPATGDTTFAIDRSQTSDDHRALVLPDLAMCRACRDELFEIGNRRYRYPFTSCMHCGPRYSIVTGLPYDRERTTMVDFPMCGDCSAEFHDPDDRRFHAQPIACPTCGPSLWAVDGEGAFLANGNEALRIGVDALRKGRILALKGLGGFQLICRADLPATVTRLREGKRRPTKPLALMCRDVHQASEICRVSPSAREALESWRAPILLLPKRSIASLRVAAEVAPTSSRLGVMLPNTPLHHLLLTDMGMPLVVTSGNVSDEPLCYQNREILSRLTGVADVFLLHDRRIANPVDDSVVIVDNDHDMVLRRARGYTPMPLPGPEGLDGLAFGGDLKNAGAVVRHGEIFLLPHQGDMAGSENQALFQANLDRFEMFATKPKALALHDCHPDYHTTRMAQSFGVLCLPLQHHRAHAMACLADNELEPPVLAVVWDGAGYGDDGTIWGGEFFHVSSKSIERVAHLRHFPLPGGDKAALEPRRAALGLLHECLGDDAFEIVGLKPLAAFDGDALAVLRSMLWRRIRCPITSSIGRLFDAVSALCGLCMINGHEGMAASLLESKVAGDGGCRPYAFTLVCDGGRPFVLDWEPMLLGILEDLTQGMPVSEIAARFHVTLAVMVLRVAETIGIERVLLSGGCFQNATLCRLIRDQLEPAGFRVFGHRRVPPNDGGLAYGQAWLAARQGGGSCV</sequence>
<accession>A0A8A4TWA3</accession>
<dbReference type="Pfam" id="PF00708">
    <property type="entry name" value="Acylphosphatase"/>
    <property type="match status" value="1"/>
</dbReference>